<dbReference type="InterPro" id="IPR039532">
    <property type="entry name" value="TetR_C_Firmicutes"/>
</dbReference>
<dbReference type="Proteomes" id="UP000239471">
    <property type="component" value="Unassembled WGS sequence"/>
</dbReference>
<evidence type="ECO:0000313" key="4">
    <source>
        <dbReference type="EMBL" id="PRR83756.1"/>
    </source>
</evidence>
<name>A0A2T0BIN1_9CLOT</name>
<gene>
    <name evidence="4" type="ORF">CLVI_07030</name>
</gene>
<dbReference type="GO" id="GO:0003677">
    <property type="term" value="F:DNA binding"/>
    <property type="evidence" value="ECO:0007669"/>
    <property type="project" value="UniProtKB-UniRule"/>
</dbReference>
<keyword evidence="1 2" id="KW-0238">DNA-binding</keyword>
<feature type="domain" description="HTH tetR-type" evidence="3">
    <location>
        <begin position="6"/>
        <end position="66"/>
    </location>
</feature>
<dbReference type="EMBL" id="PVXQ01000005">
    <property type="protein sequence ID" value="PRR83756.1"/>
    <property type="molecule type" value="Genomic_DNA"/>
</dbReference>
<evidence type="ECO:0000313" key="5">
    <source>
        <dbReference type="Proteomes" id="UP000239471"/>
    </source>
</evidence>
<organism evidence="4 5">
    <name type="scientific">Clostridium vincentii</name>
    <dbReference type="NCBI Taxonomy" id="52704"/>
    <lineage>
        <taxon>Bacteria</taxon>
        <taxon>Bacillati</taxon>
        <taxon>Bacillota</taxon>
        <taxon>Clostridia</taxon>
        <taxon>Eubacteriales</taxon>
        <taxon>Clostridiaceae</taxon>
        <taxon>Clostridium</taxon>
    </lineage>
</organism>
<evidence type="ECO:0000259" key="3">
    <source>
        <dbReference type="PROSITE" id="PS50977"/>
    </source>
</evidence>
<proteinExistence type="predicted"/>
<dbReference type="InterPro" id="IPR001647">
    <property type="entry name" value="HTH_TetR"/>
</dbReference>
<dbReference type="PANTHER" id="PTHR43479:SF7">
    <property type="entry name" value="TETR-FAMILY TRANSCRIPTIONAL REGULATOR"/>
    <property type="match status" value="1"/>
</dbReference>
<evidence type="ECO:0000256" key="2">
    <source>
        <dbReference type="PROSITE-ProRule" id="PRU00335"/>
    </source>
</evidence>
<dbReference type="Pfam" id="PF14278">
    <property type="entry name" value="TetR_C_8"/>
    <property type="match status" value="1"/>
</dbReference>
<reference evidence="4 5" key="1">
    <citation type="submission" date="2018-03" db="EMBL/GenBank/DDBJ databases">
        <title>Genome sequence of Clostridium vincentii DSM 10228.</title>
        <authorList>
            <person name="Poehlein A."/>
            <person name="Daniel R."/>
        </authorList>
    </citation>
    <scope>NUCLEOTIDE SEQUENCE [LARGE SCALE GENOMIC DNA]</scope>
    <source>
        <strain evidence="4 5">DSM 10228</strain>
    </source>
</reference>
<protein>
    <submittedName>
        <fullName evidence="4">DNA-binding transcriptional repressor AcrR</fullName>
    </submittedName>
</protein>
<feature type="DNA-binding region" description="H-T-H motif" evidence="2">
    <location>
        <begin position="29"/>
        <end position="48"/>
    </location>
</feature>
<dbReference type="RefSeq" id="WP_106058735.1">
    <property type="nucleotide sequence ID" value="NZ_PVXQ01000005.1"/>
</dbReference>
<accession>A0A2T0BIN1</accession>
<dbReference type="OrthoDB" id="9810250at2"/>
<dbReference type="SUPFAM" id="SSF46689">
    <property type="entry name" value="Homeodomain-like"/>
    <property type="match status" value="1"/>
</dbReference>
<dbReference type="PROSITE" id="PS50977">
    <property type="entry name" value="HTH_TETR_2"/>
    <property type="match status" value="1"/>
</dbReference>
<dbReference type="Gene3D" id="1.10.357.10">
    <property type="entry name" value="Tetracycline Repressor, domain 2"/>
    <property type="match status" value="1"/>
</dbReference>
<dbReference type="InterPro" id="IPR050624">
    <property type="entry name" value="HTH-type_Tx_Regulator"/>
</dbReference>
<comment type="caution">
    <text evidence="4">The sequence shown here is derived from an EMBL/GenBank/DDBJ whole genome shotgun (WGS) entry which is preliminary data.</text>
</comment>
<dbReference type="InterPro" id="IPR009057">
    <property type="entry name" value="Homeodomain-like_sf"/>
</dbReference>
<dbReference type="PANTHER" id="PTHR43479">
    <property type="entry name" value="ACREF/ENVCD OPERON REPRESSOR-RELATED"/>
    <property type="match status" value="1"/>
</dbReference>
<dbReference type="AlphaFoldDB" id="A0A2T0BIN1"/>
<dbReference type="Pfam" id="PF00440">
    <property type="entry name" value="TetR_N"/>
    <property type="match status" value="1"/>
</dbReference>
<sequence length="200" mass="22998">MDRRSAKTEKLLKNALIKLMIEKGFHKISIKDLTEEADINRATFYLHYKDKYDMLEQCENKILTEINEVIDNIAKKNPNNFILPSDKEKLLPVFTFVYSYIKENADFIKVILGPNGDLSFQMKLKNFIEGWLFKNISINHEIDKIPIKYIFTFASSAQLGIIQKWLKSGMEETPQELASIVSDVIGSVYNGVVADISILE</sequence>
<evidence type="ECO:0000256" key="1">
    <source>
        <dbReference type="ARBA" id="ARBA00023125"/>
    </source>
</evidence>
<keyword evidence="5" id="KW-1185">Reference proteome</keyword>